<proteinExistence type="predicted"/>
<feature type="region of interest" description="Disordered" evidence="1">
    <location>
        <begin position="1"/>
        <end position="22"/>
    </location>
</feature>
<evidence type="ECO:0000313" key="2">
    <source>
        <dbReference type="EMBL" id="QHT23995.1"/>
    </source>
</evidence>
<sequence length="92" mass="10730">MSTTRKNRGSPTKGWVGPNRRERTRMLSRCGKKCFLGPNKSFPICSRNTCKRNPKGVYSAYVRARQYSKKGRLYNTISRKANNMLVRMKIKR</sequence>
<reference evidence="2" key="1">
    <citation type="journal article" date="2020" name="Nature">
        <title>Giant virus diversity and host interactions through global metagenomics.</title>
        <authorList>
            <person name="Schulz F."/>
            <person name="Roux S."/>
            <person name="Paez-Espino D."/>
            <person name="Jungbluth S."/>
            <person name="Walsh D.A."/>
            <person name="Denef V.J."/>
            <person name="McMahon K.D."/>
            <person name="Konstantinidis K.T."/>
            <person name="Eloe-Fadrosh E.A."/>
            <person name="Kyrpides N.C."/>
            <person name="Woyke T."/>
        </authorList>
    </citation>
    <scope>NUCLEOTIDE SEQUENCE</scope>
    <source>
        <strain evidence="2">GVMAG-M-3300023179-132</strain>
    </source>
</reference>
<organism evidence="2">
    <name type="scientific">viral metagenome</name>
    <dbReference type="NCBI Taxonomy" id="1070528"/>
    <lineage>
        <taxon>unclassified sequences</taxon>
        <taxon>metagenomes</taxon>
        <taxon>organismal metagenomes</taxon>
    </lineage>
</organism>
<name>A0A6C0E992_9ZZZZ</name>
<protein>
    <submittedName>
        <fullName evidence="2">Uncharacterized protein</fullName>
    </submittedName>
</protein>
<dbReference type="EMBL" id="MN739736">
    <property type="protein sequence ID" value="QHT23995.1"/>
    <property type="molecule type" value="Genomic_DNA"/>
</dbReference>
<accession>A0A6C0E992</accession>
<dbReference type="AlphaFoldDB" id="A0A6C0E992"/>
<evidence type="ECO:0000256" key="1">
    <source>
        <dbReference type="SAM" id="MobiDB-lite"/>
    </source>
</evidence>